<dbReference type="InterPro" id="IPR018891">
    <property type="entry name" value="AIPR_C"/>
</dbReference>
<dbReference type="RefSeq" id="WP_311512613.1">
    <property type="nucleotide sequence ID" value="NZ_JAVREP010000010.1"/>
</dbReference>
<evidence type="ECO:0000313" key="3">
    <source>
        <dbReference type="EMBL" id="MDT0330020.1"/>
    </source>
</evidence>
<comment type="caution">
    <text evidence="3">The sequence shown here is derived from an EMBL/GenBank/DDBJ whole genome shotgun (WGS) entry which is preliminary data.</text>
</comment>
<dbReference type="Proteomes" id="UP001183390">
    <property type="component" value="Unassembled WGS sequence"/>
</dbReference>
<evidence type="ECO:0000313" key="4">
    <source>
        <dbReference type="Proteomes" id="UP001183390"/>
    </source>
</evidence>
<organism evidence="3 4">
    <name type="scientific">Nocardiopsis lambiniae</name>
    <dbReference type="NCBI Taxonomy" id="3075539"/>
    <lineage>
        <taxon>Bacteria</taxon>
        <taxon>Bacillati</taxon>
        <taxon>Actinomycetota</taxon>
        <taxon>Actinomycetes</taxon>
        <taxon>Streptosporangiales</taxon>
        <taxon>Nocardiopsidaceae</taxon>
        <taxon>Nocardiopsis</taxon>
    </lineage>
</organism>
<keyword evidence="4" id="KW-1185">Reference proteome</keyword>
<evidence type="ECO:0000256" key="1">
    <source>
        <dbReference type="SAM" id="MobiDB-lite"/>
    </source>
</evidence>
<name>A0ABU2MD27_9ACTN</name>
<dbReference type="Pfam" id="PF10592">
    <property type="entry name" value="AIPR"/>
    <property type="match status" value="1"/>
</dbReference>
<feature type="domain" description="Abortive phage infection protein C-terminal" evidence="2">
    <location>
        <begin position="252"/>
        <end position="480"/>
    </location>
</feature>
<protein>
    <submittedName>
        <fullName evidence="3">AIPR family protein</fullName>
    </submittedName>
</protein>
<reference evidence="4" key="1">
    <citation type="submission" date="2023-07" db="EMBL/GenBank/DDBJ databases">
        <title>30 novel species of actinomycetes from the DSMZ collection.</title>
        <authorList>
            <person name="Nouioui I."/>
        </authorList>
    </citation>
    <scope>NUCLEOTIDE SEQUENCE [LARGE SCALE GENOMIC DNA]</scope>
    <source>
        <strain evidence="4">DSM 44743</strain>
    </source>
</reference>
<sequence>MQRLADAHAERALRQIKFVLNRDFAGRIDMGDYEGKQPQEREKAFLSRGLAALATRGVTGWNGEDRDEQAAMCVIDGRDDHGIDAIAVSGNTSEIWLVQSKWSPNGRASLDQAAALKFIRGWKLLEKHEYDRFNKRVNNMAERIRAVLNSFQARVHFVVAVTGPGDLHPDVLGVFDEEFTETNGFGLTLDLQVLDTHRLWEQVRVEEAPEDQPIRATMGQWLYRHEPVELYQGFVRADQVAAWYSEAGRHLFRRNIRDFLGGTEVNSEIADTVIGDPDLFLHLHSGITVICDSLDATFPETRKQSRPVELTLHNASVIDGAQSVTALHRAMLDDSEALAQALVSVNVICTGKDGSDPGLPTRITRARNRQNPVKDRDFVSLDRTQSLIDEEFSLRGLQYTYRRGEPDPAPEQGCSVVEAAIALACAHPNPRLVVRAKQNVDTLWERGEGSTYGLLFGERLGAAQVWGSVRLRRAVGNRLHELSQGLRGRGFDLADRGDLLIAHLVFQCVDRKEMNSDEYDWDEAVAAAVPLTDRAMPWLMHHIDAAHGSDSPASVTRVLSDPTRCRELSELTLRDLRSGAAAPPVSTDYRAKANRRPRKARRPNSVTILLNAGELSPGTPLEYRPLSATESAAMRDWLTEDPRRVRATWTNNRKYPLLWEADGGHHSPSGLVMTMYELAGWEDSPVAVQGPARWYIDGERMDKCAERVFQELGEEE</sequence>
<evidence type="ECO:0000259" key="2">
    <source>
        <dbReference type="Pfam" id="PF10592"/>
    </source>
</evidence>
<dbReference type="EMBL" id="JAVREP010000010">
    <property type="protein sequence ID" value="MDT0330020.1"/>
    <property type="molecule type" value="Genomic_DNA"/>
</dbReference>
<accession>A0ABU2MD27</accession>
<feature type="region of interest" description="Disordered" evidence="1">
    <location>
        <begin position="581"/>
        <end position="602"/>
    </location>
</feature>
<feature type="compositionally biased region" description="Basic residues" evidence="1">
    <location>
        <begin position="592"/>
        <end position="602"/>
    </location>
</feature>
<gene>
    <name evidence="3" type="ORF">RM479_16535</name>
</gene>
<proteinExistence type="predicted"/>